<sequence>MAPFPCSRAVTASFFLVSAIPIALIIGLERTKLATRSFEYESRGWLRESAKWDEAKGRFIVSLFEGGLGEIPVPTASKPGTSVLEERPLVRDPDIGSGNSSLGLLLDPPRNRVLVAVADVAGGSFAALACYDMSNWKRVFLTRLAGPGDEKSLADDVAVDGEGNAYVTDAKASRIWKVGSGGELVKEIRSSMFRPKKQWYRNLVGLNGIVHHPDGFLLTVHTSTGTLLKISGLGDHDDAETVEEVRFVDGRGLAFGDGIALLSPTRLVVAAAAPSGRLVESRDGWRTARVVGTYVGPLHRLATSVTVKDGKPVLSHLLGGGFPRRKHLLVEAVFSPF</sequence>
<evidence type="ECO:0000313" key="2">
    <source>
        <dbReference type="EMBL" id="KAG9457874.1"/>
    </source>
</evidence>
<evidence type="ECO:0000313" key="3">
    <source>
        <dbReference type="Proteomes" id="UP000825729"/>
    </source>
</evidence>
<dbReference type="AlphaFoldDB" id="A0AAV7FA64"/>
<name>A0AAV7FA64_ARIFI</name>
<dbReference type="Gene3D" id="2.120.10.30">
    <property type="entry name" value="TolB, C-terminal domain"/>
    <property type="match status" value="1"/>
</dbReference>
<reference evidence="2 3" key="1">
    <citation type="submission" date="2021-07" db="EMBL/GenBank/DDBJ databases">
        <title>The Aristolochia fimbriata genome: insights into angiosperm evolution, floral development and chemical biosynthesis.</title>
        <authorList>
            <person name="Jiao Y."/>
        </authorList>
    </citation>
    <scope>NUCLEOTIDE SEQUENCE [LARGE SCALE GENOMIC DNA]</scope>
    <source>
        <strain evidence="2">IBCAS-2021</strain>
        <tissue evidence="2">Leaf</tissue>
    </source>
</reference>
<keyword evidence="1" id="KW-0472">Membrane</keyword>
<evidence type="ECO:0000256" key="1">
    <source>
        <dbReference type="SAM" id="Phobius"/>
    </source>
</evidence>
<feature type="transmembrane region" description="Helical" evidence="1">
    <location>
        <begin position="12"/>
        <end position="28"/>
    </location>
</feature>
<dbReference type="EMBL" id="JAINDJ010000002">
    <property type="protein sequence ID" value="KAG9457874.1"/>
    <property type="molecule type" value="Genomic_DNA"/>
</dbReference>
<dbReference type="InterPro" id="IPR011042">
    <property type="entry name" value="6-blade_b-propeller_TolB-like"/>
</dbReference>
<keyword evidence="1" id="KW-0812">Transmembrane</keyword>
<dbReference type="PANTHER" id="PTHR31460:SF0">
    <property type="entry name" value="CALCIUM-DEPENDENT PHOSPHOTRIESTERASE SUPERFAMILY PROTEIN-RELATED"/>
    <property type="match status" value="1"/>
</dbReference>
<proteinExistence type="predicted"/>
<organism evidence="2 3">
    <name type="scientific">Aristolochia fimbriata</name>
    <name type="common">White veined hardy Dutchman's pipe vine</name>
    <dbReference type="NCBI Taxonomy" id="158543"/>
    <lineage>
        <taxon>Eukaryota</taxon>
        <taxon>Viridiplantae</taxon>
        <taxon>Streptophyta</taxon>
        <taxon>Embryophyta</taxon>
        <taxon>Tracheophyta</taxon>
        <taxon>Spermatophyta</taxon>
        <taxon>Magnoliopsida</taxon>
        <taxon>Magnoliidae</taxon>
        <taxon>Piperales</taxon>
        <taxon>Aristolochiaceae</taxon>
        <taxon>Aristolochia</taxon>
    </lineage>
</organism>
<dbReference type="InterPro" id="IPR053224">
    <property type="entry name" value="Sensory_adhesion_molecule"/>
</dbReference>
<comment type="caution">
    <text evidence="2">The sequence shown here is derived from an EMBL/GenBank/DDBJ whole genome shotgun (WGS) entry which is preliminary data.</text>
</comment>
<dbReference type="Proteomes" id="UP000825729">
    <property type="component" value="Unassembled WGS sequence"/>
</dbReference>
<dbReference type="SUPFAM" id="SSF63829">
    <property type="entry name" value="Calcium-dependent phosphotriesterase"/>
    <property type="match status" value="1"/>
</dbReference>
<dbReference type="PANTHER" id="PTHR31460">
    <property type="match status" value="1"/>
</dbReference>
<keyword evidence="3" id="KW-1185">Reference proteome</keyword>
<protein>
    <submittedName>
        <fullName evidence="2">Uncharacterized protein</fullName>
    </submittedName>
</protein>
<gene>
    <name evidence="2" type="ORF">H6P81_002382</name>
</gene>
<accession>A0AAV7FA64</accession>
<keyword evidence="1" id="KW-1133">Transmembrane helix</keyword>
<dbReference type="GO" id="GO:0005783">
    <property type="term" value="C:endoplasmic reticulum"/>
    <property type="evidence" value="ECO:0007669"/>
    <property type="project" value="TreeGrafter"/>
</dbReference>